<dbReference type="HOGENOM" id="CLU_043864_0_0_1"/>
<dbReference type="PaxDb" id="6239-ZK993.2"/>
<dbReference type="GO" id="GO:0016567">
    <property type="term" value="P:protein ubiquitination"/>
    <property type="evidence" value="ECO:0000318"/>
    <property type="project" value="GO_Central"/>
</dbReference>
<dbReference type="SUPFAM" id="SSF57850">
    <property type="entry name" value="RING/U-box"/>
    <property type="match status" value="1"/>
</dbReference>
<gene>
    <name evidence="2" type="ORF">CELE_ZK993.2</name>
    <name evidence="2 4" type="ORF">ZK993.2</name>
</gene>
<dbReference type="OMA" id="ICADCIC"/>
<reference evidence="2 3" key="1">
    <citation type="journal article" date="1998" name="Science">
        <title>Genome sequence of the nematode C. elegans: a platform for investigating biology.</title>
        <authorList>
            <consortium name="The C. elegans sequencing consortium"/>
            <person name="Sulson J.E."/>
            <person name="Waterston R."/>
        </authorList>
    </citation>
    <scope>NUCLEOTIDE SEQUENCE [LARGE SCALE GENOMIC DNA]</scope>
    <source>
        <strain evidence="2 3">Bristol N2</strain>
    </source>
</reference>
<dbReference type="STRING" id="6239.ZK993.2a.1"/>
<dbReference type="RefSeq" id="NP_001293200.1">
    <property type="nucleotide sequence ID" value="NM_001306271.1"/>
</dbReference>
<sequence>MSLLTSIFCPLCKTPYDETQKRPRLGSCHHSTCEQCQKNATCQICGLEDSFRDVVYNYDLIRCMENLSEILESDDLQGESKPLSCMTKGCGSDLKPRFCVTCALSSGIAEYHPSSGSLRLNHCISEIIIMDKANNFLICADCICNGDHSDHEILKNHEMGDMEAELQFLCSAARGFLMESHMDRGAIDCEILKDQVIKFRKYAVAMQMFLKTENWKRVEDEVMMNDLSVKFNAKIPEIMNAKKKALEMVKSIFTRNRKLRQRHLMYDQLEIQKYLDFTELKKSENSNEKAKAMLQKTIDQFQKCKEIYSKFCVIPLDPADALEIDREIEDKMRKLEDEQKKKTPMEVEEDSKFFKFRALQKEIERVHIQHKTCEKEWLTRRREVFHLISSRYKTISQLEQQLGNVIYTPTANAIWAYEITMKSLQNDKRLIKLFESISELLQARLMASKYFPDVPGKSYEDEIFKRLLVEDYDDQIGISWLQKILFMF</sequence>
<dbReference type="AGR" id="WB:WBGene00022838"/>
<dbReference type="OrthoDB" id="5877120at2759"/>
<keyword evidence="1" id="KW-0175">Coiled coil</keyword>
<dbReference type="SMR" id="V6CK65"/>
<dbReference type="GeneID" id="191481"/>
<dbReference type="eggNOG" id="ENOG502TI0Z">
    <property type="taxonomic scope" value="Eukaryota"/>
</dbReference>
<feature type="coiled-coil region" evidence="1">
    <location>
        <begin position="280"/>
        <end position="341"/>
    </location>
</feature>
<dbReference type="EMBL" id="BX284601">
    <property type="protein sequence ID" value="CDK13429.1"/>
    <property type="molecule type" value="Genomic_DNA"/>
</dbReference>
<dbReference type="WormBase" id="ZK993.2a">
    <property type="protein sequence ID" value="CE49223"/>
    <property type="gene ID" value="WBGene00022838"/>
</dbReference>
<evidence type="ECO:0000313" key="3">
    <source>
        <dbReference type="Proteomes" id="UP000001940"/>
    </source>
</evidence>
<dbReference type="Bgee" id="WBGene00022838">
    <property type="expression patterns" value="Expressed in multicellular organism and 1 other cell type or tissue"/>
</dbReference>
<dbReference type="FunCoup" id="V6CK65">
    <property type="interactions" value="2"/>
</dbReference>
<evidence type="ECO:0000313" key="4">
    <source>
        <dbReference type="WormBase" id="ZK993.2a"/>
    </source>
</evidence>
<dbReference type="GO" id="GO:0061630">
    <property type="term" value="F:ubiquitin protein ligase activity"/>
    <property type="evidence" value="ECO:0000318"/>
    <property type="project" value="GO_Central"/>
</dbReference>
<name>V6CK65_CAEEL</name>
<organism evidence="2 3">
    <name type="scientific">Caenorhabditis elegans</name>
    <dbReference type="NCBI Taxonomy" id="6239"/>
    <lineage>
        <taxon>Eukaryota</taxon>
        <taxon>Metazoa</taxon>
        <taxon>Ecdysozoa</taxon>
        <taxon>Nematoda</taxon>
        <taxon>Chromadorea</taxon>
        <taxon>Rhabditida</taxon>
        <taxon>Rhabditina</taxon>
        <taxon>Rhabditomorpha</taxon>
        <taxon>Rhabditoidea</taxon>
        <taxon>Rhabditidae</taxon>
        <taxon>Peloderinae</taxon>
        <taxon>Caenorhabditis</taxon>
    </lineage>
</organism>
<evidence type="ECO:0000313" key="2">
    <source>
        <dbReference type="EMBL" id="CDK13429.1"/>
    </source>
</evidence>
<dbReference type="KEGG" id="cel:CELE_ZK993.2"/>
<accession>V6CK65</accession>
<proteinExistence type="predicted"/>
<keyword evidence="3" id="KW-1185">Reference proteome</keyword>
<dbReference type="InParanoid" id="V6CK65"/>
<dbReference type="CTD" id="191481"/>
<dbReference type="Proteomes" id="UP000001940">
    <property type="component" value="Chromosome I"/>
</dbReference>
<dbReference type="AlphaFoldDB" id="V6CK65"/>
<protein>
    <submittedName>
        <fullName evidence="2">RING-type domain-containing protein</fullName>
    </submittedName>
</protein>
<evidence type="ECO:0000256" key="1">
    <source>
        <dbReference type="SAM" id="Coils"/>
    </source>
</evidence>